<gene>
    <name evidence="13" type="ORF">H6B30_11465</name>
</gene>
<dbReference type="Proteomes" id="UP000764045">
    <property type="component" value="Unassembled WGS sequence"/>
</dbReference>
<evidence type="ECO:0000256" key="8">
    <source>
        <dbReference type="ARBA" id="ARBA00022679"/>
    </source>
</evidence>
<keyword evidence="7" id="KW-0328">Glycosyltransferase</keyword>
<dbReference type="Gene3D" id="2.60.40.10">
    <property type="entry name" value="Immunoglobulins"/>
    <property type="match status" value="1"/>
</dbReference>
<evidence type="ECO:0000256" key="7">
    <source>
        <dbReference type="ARBA" id="ARBA00022676"/>
    </source>
</evidence>
<dbReference type="SUPFAM" id="SSF49452">
    <property type="entry name" value="Starch-binding domain-like"/>
    <property type="match status" value="1"/>
</dbReference>
<dbReference type="SUPFAM" id="SSF51445">
    <property type="entry name" value="(Trans)glycosidases"/>
    <property type="match status" value="1"/>
</dbReference>
<keyword evidence="14" id="KW-1185">Reference proteome</keyword>
<dbReference type="InterPro" id="IPR013783">
    <property type="entry name" value="Ig-like_fold"/>
</dbReference>
<dbReference type="InterPro" id="IPR017853">
    <property type="entry name" value="GH"/>
</dbReference>
<evidence type="ECO:0000256" key="11">
    <source>
        <dbReference type="ARBA" id="ARBA00031501"/>
    </source>
</evidence>
<dbReference type="PROSITE" id="PS51166">
    <property type="entry name" value="CBM20"/>
    <property type="match status" value="1"/>
</dbReference>
<keyword evidence="9" id="KW-0119">Carbohydrate metabolism</keyword>
<protein>
    <recommendedName>
        <fullName evidence="5">4-alpha-glucanotransferase</fullName>
        <ecNumber evidence="4">2.4.1.25</ecNumber>
    </recommendedName>
    <alternativeName>
        <fullName evidence="10">Amylomaltase</fullName>
    </alternativeName>
    <alternativeName>
        <fullName evidence="11">Disproportionating enzyme</fullName>
    </alternativeName>
</protein>
<dbReference type="GO" id="GO:0004134">
    <property type="term" value="F:4-alpha-glucanotransferase activity"/>
    <property type="evidence" value="ECO:0007669"/>
    <property type="project" value="UniProtKB-EC"/>
</dbReference>
<dbReference type="InterPro" id="IPR003385">
    <property type="entry name" value="Glyco_hydro_77"/>
</dbReference>
<comment type="catalytic activity">
    <reaction evidence="1">
        <text>Transfers a segment of a (1-&gt;4)-alpha-D-glucan to a new position in an acceptor, which may be glucose or a (1-&gt;4)-alpha-D-glucan.</text>
        <dbReference type="EC" id="2.4.1.25"/>
    </reaction>
</comment>
<dbReference type="GO" id="GO:0005975">
    <property type="term" value="P:carbohydrate metabolic process"/>
    <property type="evidence" value="ECO:0007669"/>
    <property type="project" value="InterPro"/>
</dbReference>
<dbReference type="Pfam" id="PF02446">
    <property type="entry name" value="Glyco_hydro_77"/>
    <property type="match status" value="1"/>
</dbReference>
<evidence type="ECO:0000259" key="12">
    <source>
        <dbReference type="PROSITE" id="PS51166"/>
    </source>
</evidence>
<comment type="similarity">
    <text evidence="3">Belongs to the disproportionating enzyme family.</text>
</comment>
<reference evidence="13 14" key="1">
    <citation type="journal article" date="2021" name="Sci. Rep.">
        <title>The distribution of antibiotic resistance genes in chicken gut microbiota commensals.</title>
        <authorList>
            <person name="Juricova H."/>
            <person name="Matiasovicova J."/>
            <person name="Kubasova T."/>
            <person name="Cejkova D."/>
            <person name="Rychlik I."/>
        </authorList>
    </citation>
    <scope>NUCLEOTIDE SEQUENCE [LARGE SCALE GENOMIC DNA]</scope>
    <source>
        <strain evidence="13 14">An819</strain>
    </source>
</reference>
<organism evidence="13 14">
    <name type="scientific">Marseilla massiliensis</name>
    <dbReference type="NCBI Taxonomy" id="1841864"/>
    <lineage>
        <taxon>Bacteria</taxon>
        <taxon>Pseudomonadati</taxon>
        <taxon>Bacteroidota</taxon>
        <taxon>Bacteroidia</taxon>
        <taxon>Bacteroidales</taxon>
        <taxon>Prevotellaceae</taxon>
        <taxon>Marseilla</taxon>
    </lineage>
</organism>
<accession>A0A938WN64</accession>
<dbReference type="InterPro" id="IPR013784">
    <property type="entry name" value="Carb-bd-like_fold"/>
</dbReference>
<dbReference type="AlphaFoldDB" id="A0A938WN64"/>
<evidence type="ECO:0000256" key="6">
    <source>
        <dbReference type="ARBA" id="ARBA00022490"/>
    </source>
</evidence>
<dbReference type="EC" id="2.4.1.25" evidence="4"/>
<evidence type="ECO:0000256" key="10">
    <source>
        <dbReference type="ARBA" id="ARBA00031423"/>
    </source>
</evidence>
<dbReference type="InterPro" id="IPR002044">
    <property type="entry name" value="CBM20"/>
</dbReference>
<dbReference type="GO" id="GO:2001070">
    <property type="term" value="F:starch binding"/>
    <property type="evidence" value="ECO:0007669"/>
    <property type="project" value="InterPro"/>
</dbReference>
<dbReference type="SMART" id="SM01065">
    <property type="entry name" value="CBM_2"/>
    <property type="match status" value="1"/>
</dbReference>
<dbReference type="PANTHER" id="PTHR32518">
    <property type="match status" value="1"/>
</dbReference>
<evidence type="ECO:0000256" key="1">
    <source>
        <dbReference type="ARBA" id="ARBA00000439"/>
    </source>
</evidence>
<evidence type="ECO:0000256" key="5">
    <source>
        <dbReference type="ARBA" id="ARBA00020295"/>
    </source>
</evidence>
<sequence length="894" mass="103773">MNLHFNINYNTRYGEELALNIIAFNDDGSDKTIAMDTDEGSQWSCNVAVDKKLPETIDYYYSVMKNGCQARHEWMVSPHRLELDGSQTYHIYDNWTDLPDDAHLYSSAITECVAARSHTNTQAGQRPRHAVVLKVKAPQLAGNQKLVMVGNDSLLGEWNAAKGYPMAEHKPNEWMAVIDTDRLFAKNIEFKFVAADSESPLAYKWEWGDNRRMSIPALGAGETMVCELQQARLEAPAWRMAGTVIPVFSLRSEGSFGVGDFGDLRLMTDWAAQTGQRALQLLPINDTGITHTWTDSYPYNSISIYALHPQYTDLRQLPPLADEARRKHYEQLRTELNALPQIDYERVNNAKLAYLRELYAEQGEAMMQRGSFTQFFEANKQWLVPYAAFCHYRDMYGTASFGSWPDHRRFDEGERLSMANPASESYREVAFWYFVQYNLHTQMRGAHEYARSRNIILKGDIPIGISRDGVEAWVEPRYFNLNGQAGAPPDAFTTKGQNWGLPTYNWDAMLADGCSWWVRRFRNMAEYFDAFRIDHVLGFFRIWEIPIDAVHGLLGQFSPSLGLSREEIEAYGLHFQEEFYTTPFITDWVLDRIFRERAGEVKDNYLERCGDRYRMLPQYDTQRKVEAAFSGKTSDSDTWLRDGLYALISDVLFVRDRKRHDLFHPRIGVQLDFIYEALWDCDKEAFNRIYNDYFYHRNNQFWYEEAMKKLPILTEATRMLPCAEDLGMVPDCVPWVMRQLHILSLEIQSMPKDNHLRFGALEKNPYLSVCTISTHDMPTLRQWWDEDWPQTQDFFNNTLNHQGPAPHPLPGWLAKDIVWRNLSSPSMLCLLSLQDWMATDEDLRLADADAERINIPANPRHYWRYRMHITIENLMKAEGFNRQIGDMIAASGRK</sequence>
<evidence type="ECO:0000256" key="2">
    <source>
        <dbReference type="ARBA" id="ARBA00004496"/>
    </source>
</evidence>
<evidence type="ECO:0000256" key="4">
    <source>
        <dbReference type="ARBA" id="ARBA00012560"/>
    </source>
</evidence>
<dbReference type="GO" id="GO:0005737">
    <property type="term" value="C:cytoplasm"/>
    <property type="evidence" value="ECO:0007669"/>
    <property type="project" value="UniProtKB-SubCell"/>
</dbReference>
<feature type="domain" description="CBM20" evidence="12">
    <location>
        <begin position="123"/>
        <end position="230"/>
    </location>
</feature>
<evidence type="ECO:0000256" key="9">
    <source>
        <dbReference type="ARBA" id="ARBA00023277"/>
    </source>
</evidence>
<evidence type="ECO:0000313" key="13">
    <source>
        <dbReference type="EMBL" id="MBM6662359.1"/>
    </source>
</evidence>
<comment type="subcellular location">
    <subcellularLocation>
        <location evidence="2">Cytoplasm</location>
    </subcellularLocation>
</comment>
<keyword evidence="8" id="KW-0808">Transferase</keyword>
<dbReference type="Gene3D" id="3.20.20.80">
    <property type="entry name" value="Glycosidases"/>
    <property type="match status" value="2"/>
</dbReference>
<evidence type="ECO:0000313" key="14">
    <source>
        <dbReference type="Proteomes" id="UP000764045"/>
    </source>
</evidence>
<dbReference type="Pfam" id="PF00686">
    <property type="entry name" value="CBM_20"/>
    <property type="match status" value="1"/>
</dbReference>
<evidence type="ECO:0000256" key="3">
    <source>
        <dbReference type="ARBA" id="ARBA00005684"/>
    </source>
</evidence>
<dbReference type="RefSeq" id="WP_205110728.1">
    <property type="nucleotide sequence ID" value="NZ_JACJJL010000020.1"/>
</dbReference>
<dbReference type="PANTHER" id="PTHR32518:SF3">
    <property type="entry name" value="4-ALPHA-GLUCANOTRANSFERASE"/>
    <property type="match status" value="1"/>
</dbReference>
<proteinExistence type="inferred from homology"/>
<comment type="caution">
    <text evidence="13">The sequence shown here is derived from an EMBL/GenBank/DDBJ whole genome shotgun (WGS) entry which is preliminary data.</text>
</comment>
<name>A0A938WN64_9BACT</name>
<keyword evidence="6" id="KW-0963">Cytoplasm</keyword>
<dbReference type="EMBL" id="JACJJL010000020">
    <property type="protein sequence ID" value="MBM6662359.1"/>
    <property type="molecule type" value="Genomic_DNA"/>
</dbReference>